<feature type="compositionally biased region" description="Basic and acidic residues" evidence="1">
    <location>
        <begin position="239"/>
        <end position="255"/>
    </location>
</feature>
<comment type="caution">
    <text evidence="2">The sequence shown here is derived from an EMBL/GenBank/DDBJ whole genome shotgun (WGS) entry which is preliminary data.</text>
</comment>
<reference evidence="2" key="1">
    <citation type="submission" date="2022-06" db="EMBL/GenBank/DDBJ databases">
        <authorList>
            <consortium name="SYNGENTA / RWTH Aachen University"/>
        </authorList>
    </citation>
    <scope>NUCLEOTIDE SEQUENCE</scope>
</reference>
<feature type="compositionally biased region" description="Polar residues" evidence="1">
    <location>
        <begin position="118"/>
        <end position="127"/>
    </location>
</feature>
<feature type="compositionally biased region" description="Basic and acidic residues" evidence="1">
    <location>
        <begin position="306"/>
        <end position="330"/>
    </location>
</feature>
<evidence type="ECO:0000313" key="2">
    <source>
        <dbReference type="EMBL" id="CAH7677529.1"/>
    </source>
</evidence>
<feature type="compositionally biased region" description="Low complexity" evidence="1">
    <location>
        <begin position="629"/>
        <end position="642"/>
    </location>
</feature>
<organism evidence="2 3">
    <name type="scientific">Phakopsora pachyrhizi</name>
    <name type="common">Asian soybean rust disease fungus</name>
    <dbReference type="NCBI Taxonomy" id="170000"/>
    <lineage>
        <taxon>Eukaryota</taxon>
        <taxon>Fungi</taxon>
        <taxon>Dikarya</taxon>
        <taxon>Basidiomycota</taxon>
        <taxon>Pucciniomycotina</taxon>
        <taxon>Pucciniomycetes</taxon>
        <taxon>Pucciniales</taxon>
        <taxon>Phakopsoraceae</taxon>
        <taxon>Phakopsora</taxon>
    </lineage>
</organism>
<feature type="region of interest" description="Disordered" evidence="1">
    <location>
        <begin position="199"/>
        <end position="355"/>
    </location>
</feature>
<protein>
    <submittedName>
        <fullName evidence="2">Uncharacterized protein</fullName>
    </submittedName>
</protein>
<feature type="region of interest" description="Disordered" evidence="1">
    <location>
        <begin position="568"/>
        <end position="674"/>
    </location>
</feature>
<sequence length="705" mass="78935">MNFENFDPYSKSLRIANIKDFMYKLDPHVYIPRNVKQDDLQEMARKFIQDTATTSHLNTVSKTSHQSKGCASLRLKSSEPSKTVLKGNTKIPPCSSNQPPAPLSKSLLSNKGKKRSLASSIDPGSNENPKRSRHYSLKTTITKEQKLLAAPPPKKTAENLEKGMSEDENDETEVESIEFWLYEKTDNSDVDYDVSGECDEVQHLPPTTGNSSNTPNTHFALKDIHHSSQSSVVKSTKSNRQDHVRNKSAKLEPMSHRPKRSQVYHTDCENVRSSQKQAEIIQPERSKFDCRGYQRGESIKMQPENPRSEESSANHQDYKKAREIKRQAENHRHKKYQFNSGDYKQEKFSERQSRNPRLESFQVNGHNCKSKISGRQEITTGTFALVSDGSGNSIPNEAGASQVLLDDPAPAAFAPKDDEMPDSVHLSEAESFHSIELAETSSKIPWLRLTDTLPTPDPIQLNHSPFNLTQIQSLQILAKQRKKLSYILNTKDDIVIDNIKETNLVTVAKSLEDSPLDFAVKINNSPPSEIDIQTQHKNISSKPFAQSIEKTLLQVSKALDEFKNDSQIEAKAQRPRDSSTKIITSKEACEPLISGDEKQVEEGKNRPRHETSTTRDDGRAERTTESLVANATSTNNNTTSNTFPTEQLQPYSPKKYSQVEESKFEANASTDNSLKSCISNISSPAERAQKVSSVLGEGCCTELSS</sequence>
<name>A0AAV0B4D7_PHAPC</name>
<feature type="compositionally biased region" description="Basic and acidic residues" evidence="1">
    <location>
        <begin position="343"/>
        <end position="355"/>
    </location>
</feature>
<evidence type="ECO:0000256" key="1">
    <source>
        <dbReference type="SAM" id="MobiDB-lite"/>
    </source>
</evidence>
<accession>A0AAV0B4D7</accession>
<feature type="compositionally biased region" description="Low complexity" evidence="1">
    <location>
        <begin position="227"/>
        <end position="238"/>
    </location>
</feature>
<keyword evidence="3" id="KW-1185">Reference proteome</keyword>
<feature type="compositionally biased region" description="Basic and acidic residues" evidence="1">
    <location>
        <begin position="282"/>
        <end position="298"/>
    </location>
</feature>
<feature type="compositionally biased region" description="Basic and acidic residues" evidence="1">
    <location>
        <begin position="568"/>
        <end position="579"/>
    </location>
</feature>
<proteinExistence type="predicted"/>
<gene>
    <name evidence="2" type="ORF">PPACK8108_LOCUS12696</name>
</gene>
<feature type="compositionally biased region" description="Polar residues" evidence="1">
    <location>
        <begin position="58"/>
        <end position="69"/>
    </location>
</feature>
<dbReference type="Proteomes" id="UP001153365">
    <property type="component" value="Unassembled WGS sequence"/>
</dbReference>
<dbReference type="EMBL" id="CALTRL010003086">
    <property type="protein sequence ID" value="CAH7677529.1"/>
    <property type="molecule type" value="Genomic_DNA"/>
</dbReference>
<feature type="region of interest" description="Disordered" evidence="1">
    <location>
        <begin position="148"/>
        <end position="172"/>
    </location>
</feature>
<feature type="compositionally biased region" description="Basic and acidic residues" evidence="1">
    <location>
        <begin position="155"/>
        <end position="165"/>
    </location>
</feature>
<feature type="compositionally biased region" description="Basic and acidic residues" evidence="1">
    <location>
        <begin position="595"/>
        <end position="624"/>
    </location>
</feature>
<feature type="region of interest" description="Disordered" evidence="1">
    <location>
        <begin position="58"/>
        <end position="136"/>
    </location>
</feature>
<feature type="compositionally biased region" description="Low complexity" evidence="1">
    <location>
        <begin position="205"/>
        <end position="217"/>
    </location>
</feature>
<evidence type="ECO:0000313" key="3">
    <source>
        <dbReference type="Proteomes" id="UP001153365"/>
    </source>
</evidence>
<dbReference type="AlphaFoldDB" id="A0AAV0B4D7"/>